<dbReference type="PANTHER" id="PTHR43031">
    <property type="entry name" value="FAD-DEPENDENT OXIDOREDUCTASE"/>
    <property type="match status" value="1"/>
</dbReference>
<name>A0A3M8P3P0_9BACL</name>
<dbReference type="SMART" id="SM00450">
    <property type="entry name" value="RHOD"/>
    <property type="match status" value="1"/>
</dbReference>
<dbReference type="InterPro" id="IPR036873">
    <property type="entry name" value="Rhodanese-like_dom_sf"/>
</dbReference>
<sequence length="121" mass="13513">MDTWLMIVIGAVIVFIGYRAISPAKGVKSISTDELKTQLKKKDKQFIDVRTPGEFKANRIKEFKNIPLNELPGRVSELDVNKETYVICQSGMRSSKAAGMLKKKGFDQVINVRGGMGSYRS</sequence>
<gene>
    <name evidence="3" type="ORF">EEX84_15325</name>
</gene>
<dbReference type="PROSITE" id="PS50206">
    <property type="entry name" value="RHODANESE_3"/>
    <property type="match status" value="1"/>
</dbReference>
<dbReference type="AlphaFoldDB" id="A0A3M8P3P0"/>
<keyword evidence="1" id="KW-0812">Transmembrane</keyword>
<dbReference type="Gene3D" id="3.40.250.10">
    <property type="entry name" value="Rhodanese-like domain"/>
    <property type="match status" value="1"/>
</dbReference>
<keyword evidence="1" id="KW-0472">Membrane</keyword>
<keyword evidence="4" id="KW-1185">Reference proteome</keyword>
<dbReference type="InterPro" id="IPR001763">
    <property type="entry name" value="Rhodanese-like_dom"/>
</dbReference>
<dbReference type="PANTHER" id="PTHR43031:SF17">
    <property type="entry name" value="SULFURTRANSFERASE YTWF-RELATED"/>
    <property type="match status" value="1"/>
</dbReference>
<dbReference type="CDD" id="cd00158">
    <property type="entry name" value="RHOD"/>
    <property type="match status" value="1"/>
</dbReference>
<accession>A0A3M8P3P0</accession>
<protein>
    <submittedName>
        <fullName evidence="3">Rhodanese-like domain-containing protein</fullName>
    </submittedName>
</protein>
<dbReference type="InterPro" id="IPR050229">
    <property type="entry name" value="GlpE_sulfurtransferase"/>
</dbReference>
<reference evidence="3 4" key="1">
    <citation type="journal article" date="2018" name="Int. J. Syst. Evol. Microbiol.">
        <title>Planococcus salinus sp. nov., a moderately halophilic bacterium isolated from a saline-alkali soil.</title>
        <authorList>
            <person name="Gan L."/>
        </authorList>
    </citation>
    <scope>NUCLEOTIDE SEQUENCE [LARGE SCALE GENOMIC DNA]</scope>
    <source>
        <strain evidence="3 4">LCB217</strain>
    </source>
</reference>
<dbReference type="EMBL" id="RIAX01000017">
    <property type="protein sequence ID" value="RNF38295.1"/>
    <property type="molecule type" value="Genomic_DNA"/>
</dbReference>
<proteinExistence type="predicted"/>
<comment type="caution">
    <text evidence="3">The sequence shown here is derived from an EMBL/GenBank/DDBJ whole genome shotgun (WGS) entry which is preliminary data.</text>
</comment>
<evidence type="ECO:0000259" key="2">
    <source>
        <dbReference type="PROSITE" id="PS50206"/>
    </source>
</evidence>
<dbReference type="RefSeq" id="WP_123166526.1">
    <property type="nucleotide sequence ID" value="NZ_RIAX01000017.1"/>
</dbReference>
<dbReference type="Pfam" id="PF00581">
    <property type="entry name" value="Rhodanese"/>
    <property type="match status" value="1"/>
</dbReference>
<keyword evidence="1" id="KW-1133">Transmembrane helix</keyword>
<feature type="transmembrane region" description="Helical" evidence="1">
    <location>
        <begin position="6"/>
        <end position="21"/>
    </location>
</feature>
<dbReference type="Proteomes" id="UP000275473">
    <property type="component" value="Unassembled WGS sequence"/>
</dbReference>
<dbReference type="OrthoDB" id="9800872at2"/>
<evidence type="ECO:0000313" key="3">
    <source>
        <dbReference type="EMBL" id="RNF38295.1"/>
    </source>
</evidence>
<evidence type="ECO:0000256" key="1">
    <source>
        <dbReference type="SAM" id="Phobius"/>
    </source>
</evidence>
<evidence type="ECO:0000313" key="4">
    <source>
        <dbReference type="Proteomes" id="UP000275473"/>
    </source>
</evidence>
<organism evidence="3 4">
    <name type="scientific">Planococcus salinus</name>
    <dbReference type="NCBI Taxonomy" id="1848460"/>
    <lineage>
        <taxon>Bacteria</taxon>
        <taxon>Bacillati</taxon>
        <taxon>Bacillota</taxon>
        <taxon>Bacilli</taxon>
        <taxon>Bacillales</taxon>
        <taxon>Caryophanaceae</taxon>
        <taxon>Planococcus</taxon>
    </lineage>
</organism>
<feature type="domain" description="Rhodanese" evidence="2">
    <location>
        <begin position="40"/>
        <end position="120"/>
    </location>
</feature>
<dbReference type="SUPFAM" id="SSF52821">
    <property type="entry name" value="Rhodanese/Cell cycle control phosphatase"/>
    <property type="match status" value="1"/>
</dbReference>